<accession>K9HGI4</accession>
<comment type="caution">
    <text evidence="1">The sequence shown here is derived from an EMBL/GenBank/DDBJ whole genome shotgun (WGS) entry which is preliminary data.</text>
</comment>
<dbReference type="OrthoDB" id="7354362at2"/>
<proteinExistence type="predicted"/>
<protein>
    <recommendedName>
        <fullName evidence="3">PAS domain-containing protein</fullName>
    </recommendedName>
</protein>
<keyword evidence="2" id="KW-1185">Reference proteome</keyword>
<sequence length="183" mass="20109">MHFAPEIDHPVLKALFRHWVAARGDHLMPEPGAIDLSALPPDVRRHAVVYACEPAAPAAGDCPRFRLVKVGEQARERYGADAEGRFVDEVVRAHDLDVLTRVLESVRRDRVVHCYRTMITLAGGGAVPRAKLLLPLGTPDGVVTGVLGGLIQTQAPDQGTLDDTYHSRFVALDALEDRPEHFR</sequence>
<name>K9HGI4_9PROT</name>
<reference evidence="1 2" key="1">
    <citation type="journal article" date="2013" name="Genome Announc.">
        <title>Draft Genome Sequence of an Alphaproteobacterium, Caenispirillum salinarum AK4(T), Isolated from a Solar Saltern.</title>
        <authorList>
            <person name="Khatri I."/>
            <person name="Singh A."/>
            <person name="Korpole S."/>
            <person name="Pinnaka A.K."/>
            <person name="Subramanian S."/>
        </authorList>
    </citation>
    <scope>NUCLEOTIDE SEQUENCE [LARGE SCALE GENOMIC DNA]</scope>
    <source>
        <strain evidence="1 2">AK4</strain>
    </source>
</reference>
<organism evidence="1 2">
    <name type="scientific">Caenispirillum salinarum AK4</name>
    <dbReference type="NCBI Taxonomy" id="1238182"/>
    <lineage>
        <taxon>Bacteria</taxon>
        <taxon>Pseudomonadati</taxon>
        <taxon>Pseudomonadota</taxon>
        <taxon>Alphaproteobacteria</taxon>
        <taxon>Rhodospirillales</taxon>
        <taxon>Novispirillaceae</taxon>
        <taxon>Caenispirillum</taxon>
    </lineage>
</organism>
<evidence type="ECO:0008006" key="3">
    <source>
        <dbReference type="Google" id="ProtNLM"/>
    </source>
</evidence>
<dbReference type="Proteomes" id="UP000009881">
    <property type="component" value="Unassembled WGS sequence"/>
</dbReference>
<dbReference type="AlphaFoldDB" id="K9HGI4"/>
<dbReference type="EMBL" id="ANHY01000012">
    <property type="protein sequence ID" value="EKV29568.1"/>
    <property type="molecule type" value="Genomic_DNA"/>
</dbReference>
<dbReference type="RefSeq" id="WP_009541049.1">
    <property type="nucleotide sequence ID" value="NZ_ANHY01000012.1"/>
</dbReference>
<evidence type="ECO:0000313" key="2">
    <source>
        <dbReference type="Proteomes" id="UP000009881"/>
    </source>
</evidence>
<gene>
    <name evidence="1" type="ORF">C882_0390</name>
</gene>
<evidence type="ECO:0000313" key="1">
    <source>
        <dbReference type="EMBL" id="EKV29568.1"/>
    </source>
</evidence>